<dbReference type="OrthoDB" id="5223409at2759"/>
<keyword evidence="1" id="KW-0472">Membrane</keyword>
<accession>A0A4Q4TPS5</accession>
<organism evidence="2 3">
    <name type="scientific">Monosporascus ibericus</name>
    <dbReference type="NCBI Taxonomy" id="155417"/>
    <lineage>
        <taxon>Eukaryota</taxon>
        <taxon>Fungi</taxon>
        <taxon>Dikarya</taxon>
        <taxon>Ascomycota</taxon>
        <taxon>Pezizomycotina</taxon>
        <taxon>Sordariomycetes</taxon>
        <taxon>Xylariomycetidae</taxon>
        <taxon>Xylariales</taxon>
        <taxon>Xylariales incertae sedis</taxon>
        <taxon>Monosporascus</taxon>
    </lineage>
</organism>
<gene>
    <name evidence="2" type="ORF">DL764_001338</name>
</gene>
<keyword evidence="1" id="KW-0812">Transmembrane</keyword>
<dbReference type="EMBL" id="QJNU01000041">
    <property type="protein sequence ID" value="RYP09291.1"/>
    <property type="molecule type" value="Genomic_DNA"/>
</dbReference>
<feature type="transmembrane region" description="Helical" evidence="1">
    <location>
        <begin position="82"/>
        <end position="106"/>
    </location>
</feature>
<evidence type="ECO:0008006" key="4">
    <source>
        <dbReference type="Google" id="ProtNLM"/>
    </source>
</evidence>
<dbReference type="PANTHER" id="PTHR37451">
    <property type="entry name" value="MARVEL DOMAIN"/>
    <property type="match status" value="1"/>
</dbReference>
<feature type="transmembrane region" description="Helical" evidence="1">
    <location>
        <begin position="20"/>
        <end position="41"/>
    </location>
</feature>
<keyword evidence="1" id="KW-1133">Transmembrane helix</keyword>
<comment type="caution">
    <text evidence="2">The sequence shown here is derived from an EMBL/GenBank/DDBJ whole genome shotgun (WGS) entry which is preliminary data.</text>
</comment>
<dbReference type="Proteomes" id="UP000293360">
    <property type="component" value="Unassembled WGS sequence"/>
</dbReference>
<dbReference type="STRING" id="155417.A0A4Q4TPS5"/>
<evidence type="ECO:0000256" key="1">
    <source>
        <dbReference type="SAM" id="Phobius"/>
    </source>
</evidence>
<evidence type="ECO:0000313" key="3">
    <source>
        <dbReference type="Proteomes" id="UP000293360"/>
    </source>
</evidence>
<protein>
    <recommendedName>
        <fullName evidence="4">MARVEL domain-containing protein</fullName>
    </recommendedName>
</protein>
<dbReference type="PANTHER" id="PTHR37451:SF1">
    <property type="entry name" value="MARVEL DOMAIN-CONTAINING PROTEIN"/>
    <property type="match status" value="1"/>
</dbReference>
<evidence type="ECO:0000313" key="2">
    <source>
        <dbReference type="EMBL" id="RYP09291.1"/>
    </source>
</evidence>
<proteinExistence type="predicted"/>
<keyword evidence="3" id="KW-1185">Reference proteome</keyword>
<feature type="transmembrane region" description="Helical" evidence="1">
    <location>
        <begin position="126"/>
        <end position="151"/>
    </location>
</feature>
<reference evidence="2 3" key="1">
    <citation type="submission" date="2018-06" db="EMBL/GenBank/DDBJ databases">
        <title>Complete Genomes of Monosporascus.</title>
        <authorList>
            <person name="Robinson A.J."/>
            <person name="Natvig D.O."/>
        </authorList>
    </citation>
    <scope>NUCLEOTIDE SEQUENCE [LARGE SCALE GENOMIC DNA]</scope>
    <source>
        <strain evidence="2 3">CBS 110550</strain>
    </source>
</reference>
<name>A0A4Q4TPS5_9PEZI</name>
<dbReference type="AlphaFoldDB" id="A0A4Q4TPS5"/>
<feature type="transmembrane region" description="Helical" evidence="1">
    <location>
        <begin position="47"/>
        <end position="70"/>
    </location>
</feature>
<sequence length="208" mass="22877">MGSKGLVAKGPPQLPGWVLYTKGAIILLSILILALAAYALSVHGGYSYYYSSGAPGFLIFLAIYSWIVYGGTTVVEIWYAQWYYRVVVLVAYILAVILWLSAWAWAASWGSFILAYANYYEPYQRYGSVVAACAGLGAIVWVIIIVNLVFFMRACLRDSGQSGNVELKETQKPQHIGNGTVIHQQEVPVDHMVATDQSGQGNQRLQAL</sequence>